<evidence type="ECO:0000256" key="9">
    <source>
        <dbReference type="ARBA" id="ARBA00023295"/>
    </source>
</evidence>
<evidence type="ECO:0000256" key="8">
    <source>
        <dbReference type="ARBA" id="ARBA00023180"/>
    </source>
</evidence>
<dbReference type="Gene3D" id="2.60.40.10">
    <property type="entry name" value="Immunoglobulins"/>
    <property type="match status" value="2"/>
</dbReference>
<evidence type="ECO:0000256" key="6">
    <source>
        <dbReference type="ARBA" id="ARBA00022525"/>
    </source>
</evidence>
<reference evidence="17 18" key="2">
    <citation type="submission" date="2020-02" db="EMBL/GenBank/DDBJ databases">
        <title>Candidatus Galacturonibacter soehngenii shows hetero-acetogenic catabolism of galacturonic acid but lacks a canonical carbon monoxide dehydrogenase/acetyl-CoA synthase complex.</title>
        <authorList>
            <person name="Diender M."/>
            <person name="Stouten G.R."/>
            <person name="Petersen J.F."/>
            <person name="Nielsen P.H."/>
            <person name="Dueholm M.S."/>
            <person name="Pronk J.T."/>
            <person name="Van Loosdrecht M.C.M."/>
        </authorList>
    </citation>
    <scope>NUCLEOTIDE SEQUENCE [LARGE SCALE GENOMIC DNA]</scope>
    <source>
        <strain evidence="17">GalUA</strain>
    </source>
</reference>
<evidence type="ECO:0000256" key="1">
    <source>
        <dbReference type="ARBA" id="ARBA00000829"/>
    </source>
</evidence>
<evidence type="ECO:0000256" key="3">
    <source>
        <dbReference type="ARBA" id="ARBA00004740"/>
    </source>
</evidence>
<protein>
    <recommendedName>
        <fullName evidence="11">Beta-mannosidase B</fullName>
        <ecNumber evidence="5">3.2.1.25</ecNumber>
    </recommendedName>
    <alternativeName>
        <fullName evidence="12">Mannanase B</fullName>
    </alternativeName>
</protein>
<dbReference type="OrthoDB" id="9801077at2"/>
<evidence type="ECO:0000256" key="11">
    <source>
        <dbReference type="ARBA" id="ARBA00041069"/>
    </source>
</evidence>
<keyword evidence="9" id="KW-0326">Glycosidase</keyword>
<evidence type="ECO:0000256" key="4">
    <source>
        <dbReference type="ARBA" id="ARBA00011738"/>
    </source>
</evidence>
<dbReference type="Pfam" id="PF00703">
    <property type="entry name" value="Glyco_hydro_2"/>
    <property type="match status" value="1"/>
</dbReference>
<dbReference type="GO" id="GO:0004567">
    <property type="term" value="F:beta-mannosidase activity"/>
    <property type="evidence" value="ECO:0007669"/>
    <property type="project" value="UniProtKB-EC"/>
</dbReference>
<evidence type="ECO:0000313" key="18">
    <source>
        <dbReference type="Proteomes" id="UP000461768"/>
    </source>
</evidence>
<keyword evidence="7 17" id="KW-0378">Hydrolase</keyword>
<dbReference type="GO" id="GO:0005576">
    <property type="term" value="C:extracellular region"/>
    <property type="evidence" value="ECO:0007669"/>
    <property type="project" value="UniProtKB-SubCell"/>
</dbReference>
<comment type="subunit">
    <text evidence="4">Homodimer.</text>
</comment>
<comment type="subcellular location">
    <subcellularLocation>
        <location evidence="2">Secreted</location>
    </subcellularLocation>
</comment>
<feature type="domain" description="Mannosidase Ig/CBM-like" evidence="15">
    <location>
        <begin position="649"/>
        <end position="735"/>
    </location>
</feature>
<comment type="similarity">
    <text evidence="10">Belongs to the glycosyl hydrolase 2 family. Beta-mannosidase B subfamily.</text>
</comment>
<dbReference type="Pfam" id="PF17786">
    <property type="entry name" value="Mannosidase_ig"/>
    <property type="match status" value="1"/>
</dbReference>
<dbReference type="SUPFAM" id="SSF51445">
    <property type="entry name" value="(Trans)glycosidases"/>
    <property type="match status" value="1"/>
</dbReference>
<dbReference type="InterPro" id="IPR008979">
    <property type="entry name" value="Galactose-bd-like_sf"/>
</dbReference>
<dbReference type="Pfam" id="PF17753">
    <property type="entry name" value="Ig_mannosidase"/>
    <property type="match status" value="1"/>
</dbReference>
<dbReference type="FunFam" id="3.20.20.80:FF:000050">
    <property type="entry name" value="Beta-mannosidase B"/>
    <property type="match status" value="1"/>
</dbReference>
<dbReference type="Pfam" id="PF22666">
    <property type="entry name" value="Glyco_hydro_2_N2"/>
    <property type="match status" value="1"/>
</dbReference>
<dbReference type="PANTHER" id="PTHR43730">
    <property type="entry name" value="BETA-MANNOSIDASE"/>
    <property type="match status" value="1"/>
</dbReference>
<evidence type="ECO:0000259" key="14">
    <source>
        <dbReference type="Pfam" id="PF17753"/>
    </source>
</evidence>
<dbReference type="InterPro" id="IPR006102">
    <property type="entry name" value="Ig-like_GH2"/>
</dbReference>
<sequence>MTKQTLNGDWKIENMQSGIFCIGTVPGTVISAFCENNIFEDPYFRTNEYIVREAMKDNYKFTRYFDVEEACFEKKHIELVCYGLDTIGTIILNGHNIKKVNNMHRTWRVSCKKHLKKNNNLIEIIFKSPIKHIQEYQPSKGKEISFVSSGVMGGNQYIRKAHSMFGWDWGPQLPDIGIWRDIELQAYNDIRMCDAFIKQIHDDQKVYVKVTVPFLCDENAKHYEVKISIENHDEHQQVVLPANETITHTFIVKNPKLWWPNGYGDQPLYKISIQCRKSQEEIVEEKDYTIGLRTLTIKQDKDKWGNEFAFCVNGIKIFTKGANYIPEDSIYPHITTQKLDYLTDCAIRANYNCLRIWGGGYYPSDYFYDLCDRKGLIIWQDFMFACNIYDLTKEFEENIVAEVYDNVQRLHHHACLGMWCGNNEIESAWENWGGFKDHSKKLRADYIKLFEYILPKAMQQKDDMTFYWPSSPSSGGSFDKPDSSDIGDVHYWEVWHGLKPFSEFQNHYFRFCSEFGFQSFPAFKTVKTYTSKEDWNIFSKVMESHQKNDAANGKILYYLSELFLYPKDFDSMLYISQILQGLAIKAGVEHWRNNRGRCMGALYWQMNDNWPVASWSSIDYYGRWKALHYMAKKFYAPFNATIVRKHYNIMVYLQNETLHMQDATITINLKTFDFHTTYSKTLKCTVDSLSAIQIYNFNYEDLVKEKEEQVFLECIATFENGYQIKQTEVFLPYKHLHLQKPDYFVNIQEFNEEIIIEVKTNTYAPFLELDFINLDAIFSDNYFDITSEEGAKISIAKADIKGNTKDIEQLKQELTTRSLYDSFI</sequence>
<dbReference type="InterPro" id="IPR054593">
    <property type="entry name" value="Beta-mannosidase-like_N2"/>
</dbReference>
<dbReference type="SUPFAM" id="SSF49303">
    <property type="entry name" value="beta-Galactosidase/glucuronidase domain"/>
    <property type="match status" value="2"/>
</dbReference>
<dbReference type="Proteomes" id="UP000461768">
    <property type="component" value="Unassembled WGS sequence"/>
</dbReference>
<evidence type="ECO:0000256" key="7">
    <source>
        <dbReference type="ARBA" id="ARBA00022801"/>
    </source>
</evidence>
<evidence type="ECO:0000259" key="16">
    <source>
        <dbReference type="Pfam" id="PF22666"/>
    </source>
</evidence>
<organism evidence="17 18">
    <name type="scientific">Candidatus Galacturonatibacter soehngenii</name>
    <dbReference type="NCBI Taxonomy" id="2307010"/>
    <lineage>
        <taxon>Bacteria</taxon>
        <taxon>Bacillati</taxon>
        <taxon>Bacillota</taxon>
        <taxon>Clostridia</taxon>
        <taxon>Lachnospirales</taxon>
        <taxon>Lachnospiraceae</taxon>
        <taxon>Candidatus Galacturonatibacter</taxon>
    </lineage>
</organism>
<dbReference type="PANTHER" id="PTHR43730:SF1">
    <property type="entry name" value="BETA-MANNOSIDASE"/>
    <property type="match status" value="1"/>
</dbReference>
<dbReference type="SUPFAM" id="SSF49785">
    <property type="entry name" value="Galactose-binding domain-like"/>
    <property type="match status" value="1"/>
</dbReference>
<evidence type="ECO:0000259" key="13">
    <source>
        <dbReference type="Pfam" id="PF00703"/>
    </source>
</evidence>
<dbReference type="InterPro" id="IPR050887">
    <property type="entry name" value="Beta-mannosidase_GH2"/>
</dbReference>
<dbReference type="InterPro" id="IPR041447">
    <property type="entry name" value="Mannosidase_ig"/>
</dbReference>
<dbReference type="EC" id="3.2.1.25" evidence="5"/>
<comment type="caution">
    <text evidence="17">The sequence shown here is derived from an EMBL/GenBank/DDBJ whole genome shotgun (WGS) entry which is preliminary data.</text>
</comment>
<reference evidence="17 18" key="1">
    <citation type="submission" date="2019-09" db="EMBL/GenBank/DDBJ databases">
        <authorList>
            <person name="Valk L.C."/>
        </authorList>
    </citation>
    <scope>NUCLEOTIDE SEQUENCE [LARGE SCALE GENOMIC DNA]</scope>
    <source>
        <strain evidence="17">GalUA</strain>
    </source>
</reference>
<name>A0A7V7QHZ5_9FIRM</name>
<feature type="domain" description="Glycoside hydrolase family 2 immunoglobulin-like beta-sandwich" evidence="13">
    <location>
        <begin position="194"/>
        <end position="293"/>
    </location>
</feature>
<dbReference type="EMBL" id="WAGX01000007">
    <property type="protein sequence ID" value="KAB1435745.1"/>
    <property type="molecule type" value="Genomic_DNA"/>
</dbReference>
<evidence type="ECO:0000313" key="17">
    <source>
        <dbReference type="EMBL" id="KAB1435745.1"/>
    </source>
</evidence>
<comment type="catalytic activity">
    <reaction evidence="1">
        <text>Hydrolysis of terminal, non-reducing beta-D-mannose residues in beta-D-mannosides.</text>
        <dbReference type="EC" id="3.2.1.25"/>
    </reaction>
</comment>
<evidence type="ECO:0000256" key="2">
    <source>
        <dbReference type="ARBA" id="ARBA00004613"/>
    </source>
</evidence>
<dbReference type="Gene3D" id="2.60.120.260">
    <property type="entry name" value="Galactose-binding domain-like"/>
    <property type="match status" value="1"/>
</dbReference>
<comment type="pathway">
    <text evidence="3">Glycan metabolism; N-glycan degradation.</text>
</comment>
<dbReference type="Gene3D" id="3.20.20.80">
    <property type="entry name" value="Glycosidases"/>
    <property type="match status" value="1"/>
</dbReference>
<evidence type="ECO:0000256" key="5">
    <source>
        <dbReference type="ARBA" id="ARBA00012754"/>
    </source>
</evidence>
<dbReference type="InterPro" id="IPR036156">
    <property type="entry name" value="Beta-gal/glucu_dom_sf"/>
</dbReference>
<keyword evidence="8" id="KW-0325">Glycoprotein</keyword>
<dbReference type="AlphaFoldDB" id="A0A7V7QHZ5"/>
<dbReference type="InterPro" id="IPR041625">
    <property type="entry name" value="Beta-mannosidase_Ig"/>
</dbReference>
<evidence type="ECO:0000259" key="15">
    <source>
        <dbReference type="Pfam" id="PF17786"/>
    </source>
</evidence>
<keyword evidence="6" id="KW-0964">Secreted</keyword>
<feature type="domain" description="Beta-mannosidase Ig-fold" evidence="14">
    <location>
        <begin position="738"/>
        <end position="822"/>
    </location>
</feature>
<dbReference type="InterPro" id="IPR013783">
    <property type="entry name" value="Ig-like_fold"/>
</dbReference>
<keyword evidence="18" id="KW-1185">Reference proteome</keyword>
<dbReference type="GO" id="GO:0005975">
    <property type="term" value="P:carbohydrate metabolic process"/>
    <property type="evidence" value="ECO:0007669"/>
    <property type="project" value="InterPro"/>
</dbReference>
<evidence type="ECO:0000256" key="10">
    <source>
        <dbReference type="ARBA" id="ARBA00038429"/>
    </source>
</evidence>
<accession>A0A7V7QHZ5</accession>
<feature type="domain" description="Beta-mannosidase-like galactose-binding" evidence="16">
    <location>
        <begin position="10"/>
        <end position="180"/>
    </location>
</feature>
<dbReference type="RefSeq" id="WP_151147228.1">
    <property type="nucleotide sequence ID" value="NZ_WAGX01000007.1"/>
</dbReference>
<dbReference type="GO" id="GO:0006516">
    <property type="term" value="P:glycoprotein catabolic process"/>
    <property type="evidence" value="ECO:0007669"/>
    <property type="project" value="TreeGrafter"/>
</dbReference>
<evidence type="ECO:0000256" key="12">
    <source>
        <dbReference type="ARBA" id="ARBA00041614"/>
    </source>
</evidence>
<dbReference type="InterPro" id="IPR017853">
    <property type="entry name" value="GH"/>
</dbReference>
<gene>
    <name evidence="17" type="ORF">F7O84_15290</name>
</gene>
<proteinExistence type="inferred from homology"/>